<evidence type="ECO:0000313" key="2">
    <source>
        <dbReference type="EMBL" id="KAK9164597.1"/>
    </source>
</evidence>
<evidence type="ECO:0000313" key="3">
    <source>
        <dbReference type="Proteomes" id="UP001420932"/>
    </source>
</evidence>
<dbReference type="PANTHER" id="PTHR34569:SF12">
    <property type="entry name" value="TRANSMEMBRANE PROTEIN"/>
    <property type="match status" value="1"/>
</dbReference>
<keyword evidence="3" id="KW-1185">Reference proteome</keyword>
<evidence type="ECO:0000256" key="1">
    <source>
        <dbReference type="SAM" id="MobiDB-lite"/>
    </source>
</evidence>
<dbReference type="Proteomes" id="UP001420932">
    <property type="component" value="Unassembled WGS sequence"/>
</dbReference>
<name>A0AAP0L6B2_9MAGN</name>
<dbReference type="PANTHER" id="PTHR34569">
    <property type="entry name" value="EXPRESSED PROTEIN"/>
    <property type="match status" value="1"/>
</dbReference>
<gene>
    <name evidence="2" type="ORF">Syun_005499</name>
</gene>
<organism evidence="2 3">
    <name type="scientific">Stephania yunnanensis</name>
    <dbReference type="NCBI Taxonomy" id="152371"/>
    <lineage>
        <taxon>Eukaryota</taxon>
        <taxon>Viridiplantae</taxon>
        <taxon>Streptophyta</taxon>
        <taxon>Embryophyta</taxon>
        <taxon>Tracheophyta</taxon>
        <taxon>Spermatophyta</taxon>
        <taxon>Magnoliopsida</taxon>
        <taxon>Ranunculales</taxon>
        <taxon>Menispermaceae</taxon>
        <taxon>Menispermoideae</taxon>
        <taxon>Cissampelideae</taxon>
        <taxon>Stephania</taxon>
    </lineage>
</organism>
<dbReference type="EMBL" id="JBBNAF010000002">
    <property type="protein sequence ID" value="KAK9164597.1"/>
    <property type="molecule type" value="Genomic_DNA"/>
</dbReference>
<accession>A0AAP0L6B2</accession>
<protein>
    <submittedName>
        <fullName evidence="2">Uncharacterized protein</fullName>
    </submittedName>
</protein>
<comment type="caution">
    <text evidence="2">The sequence shown here is derived from an EMBL/GenBank/DDBJ whole genome shotgun (WGS) entry which is preliminary data.</text>
</comment>
<sequence>MESPSEFLHSREFPFQKLIVNTKNPSPNFLINTLSHTHRSIIHKKMVEETNDSCFSSSSPLLISNSVLLSSFSNGQLELIAIRNMSYTSLKDLAPSSPPPATGEIPIKNRLVKQAAWAYLQPMSPADAFMESRDRSFFRRLGLSFSGNCVAARGGGCFLFMKGGVFPAIGRAFGRVFRAVTRQMMNIGNGSRRSSSSSGVDGCAEDSF</sequence>
<feature type="region of interest" description="Disordered" evidence="1">
    <location>
        <begin position="188"/>
        <end position="208"/>
    </location>
</feature>
<reference evidence="2 3" key="1">
    <citation type="submission" date="2024-01" db="EMBL/GenBank/DDBJ databases">
        <title>Genome assemblies of Stephania.</title>
        <authorList>
            <person name="Yang L."/>
        </authorList>
    </citation>
    <scope>NUCLEOTIDE SEQUENCE [LARGE SCALE GENOMIC DNA]</scope>
    <source>
        <strain evidence="2">YNDBR</strain>
        <tissue evidence="2">Leaf</tissue>
    </source>
</reference>
<dbReference type="AlphaFoldDB" id="A0AAP0L6B2"/>
<proteinExistence type="predicted"/>